<organism evidence="2 3">
    <name type="scientific">Candidatus Methylobacter oryzae</name>
    <dbReference type="NCBI Taxonomy" id="2497749"/>
    <lineage>
        <taxon>Bacteria</taxon>
        <taxon>Pseudomonadati</taxon>
        <taxon>Pseudomonadota</taxon>
        <taxon>Gammaproteobacteria</taxon>
        <taxon>Methylococcales</taxon>
        <taxon>Methylococcaceae</taxon>
        <taxon>Methylobacter</taxon>
    </lineage>
</organism>
<dbReference type="EMBL" id="RYFG02000025">
    <property type="protein sequence ID" value="TRX00655.1"/>
    <property type="molecule type" value="Genomic_DNA"/>
</dbReference>
<proteinExistence type="predicted"/>
<dbReference type="RefSeq" id="WP_127026749.1">
    <property type="nucleotide sequence ID" value="NZ_RYFG02000025.1"/>
</dbReference>
<dbReference type="CDD" id="cd06260">
    <property type="entry name" value="DUF820-like"/>
    <property type="match status" value="1"/>
</dbReference>
<evidence type="ECO:0000259" key="1">
    <source>
        <dbReference type="Pfam" id="PF05685"/>
    </source>
</evidence>
<dbReference type="Proteomes" id="UP000733744">
    <property type="component" value="Unassembled WGS sequence"/>
</dbReference>
<keyword evidence="2" id="KW-0255">Endonuclease</keyword>
<accession>A0ABY3CDD9</accession>
<dbReference type="InterPro" id="IPR012296">
    <property type="entry name" value="Nuclease_put_TT1808"/>
</dbReference>
<comment type="caution">
    <text evidence="2">The sequence shown here is derived from an EMBL/GenBank/DDBJ whole genome shotgun (WGS) entry which is preliminary data.</text>
</comment>
<evidence type="ECO:0000313" key="2">
    <source>
        <dbReference type="EMBL" id="TRX00655.1"/>
    </source>
</evidence>
<dbReference type="PANTHER" id="PTHR34107">
    <property type="entry name" value="SLL0198 PROTEIN-RELATED"/>
    <property type="match status" value="1"/>
</dbReference>
<protein>
    <submittedName>
        <fullName evidence="2">Uma2 family endonuclease</fullName>
    </submittedName>
</protein>
<dbReference type="Gene3D" id="3.90.1570.10">
    <property type="entry name" value="tt1808, chain A"/>
    <property type="match status" value="1"/>
</dbReference>
<keyword evidence="2" id="KW-0378">Hydrolase</keyword>
<dbReference type="Pfam" id="PF05685">
    <property type="entry name" value="Uma2"/>
    <property type="match status" value="1"/>
</dbReference>
<dbReference type="SUPFAM" id="SSF52980">
    <property type="entry name" value="Restriction endonuclease-like"/>
    <property type="match status" value="1"/>
</dbReference>
<keyword evidence="2" id="KW-0540">Nuclease</keyword>
<dbReference type="InterPro" id="IPR011335">
    <property type="entry name" value="Restrct_endonuc-II-like"/>
</dbReference>
<dbReference type="InterPro" id="IPR008538">
    <property type="entry name" value="Uma2"/>
</dbReference>
<gene>
    <name evidence="2" type="ORF">EKO24_004850</name>
</gene>
<name>A0ABY3CDD9_9GAMM</name>
<sequence length="204" mass="23771">MPKVTQLSQLDINQTYSYADYLTWQFDETVELIKGKIMLMSPAPSVHHQSISMNLGSLLHGFFKRKKCQVFAAPFDVRLYDRKKSILASQDIHTVVQPDLCIICNPELLDKQGCNGAPDWIIEILSKGNSKREMKIKYELYQESGVTEYWLIYPEEQAIYQFVLNDDRHYQLNRMYANDDIASPYLFPELSIDVNEVFETWAND</sequence>
<dbReference type="GO" id="GO:0004519">
    <property type="term" value="F:endonuclease activity"/>
    <property type="evidence" value="ECO:0007669"/>
    <property type="project" value="UniProtKB-KW"/>
</dbReference>
<evidence type="ECO:0000313" key="3">
    <source>
        <dbReference type="Proteomes" id="UP000733744"/>
    </source>
</evidence>
<keyword evidence="3" id="KW-1185">Reference proteome</keyword>
<dbReference type="PANTHER" id="PTHR34107:SF4">
    <property type="entry name" value="SLL1222 PROTEIN"/>
    <property type="match status" value="1"/>
</dbReference>
<reference evidence="2 3" key="1">
    <citation type="journal article" date="2019" name="Antonie Van Leeuwenhoek">
        <title>Description of 'Ca. Methylobacter oryzae' KRF1, a novel species from the environmentally important Methylobacter clade 2.</title>
        <authorList>
            <person name="Khatri K."/>
            <person name="Mohite J.A."/>
            <person name="Pandit P.S."/>
            <person name="Bahulikar R."/>
            <person name="Rahalkar M.C."/>
        </authorList>
    </citation>
    <scope>NUCLEOTIDE SEQUENCE [LARGE SCALE GENOMIC DNA]</scope>
    <source>
        <strain evidence="2 3">KRF1</strain>
    </source>
</reference>
<feature type="domain" description="Putative restriction endonuclease" evidence="1">
    <location>
        <begin position="20"/>
        <end position="194"/>
    </location>
</feature>